<dbReference type="Gene3D" id="1.10.287.110">
    <property type="entry name" value="DnaJ domain"/>
    <property type="match status" value="1"/>
</dbReference>
<dbReference type="InterPro" id="IPR036869">
    <property type="entry name" value="J_dom_sf"/>
</dbReference>
<proteinExistence type="predicted"/>
<evidence type="ECO:0000313" key="3">
    <source>
        <dbReference type="EMBL" id="MFC3679619.1"/>
    </source>
</evidence>
<name>A0ABV7VQ53_9GAMM</name>
<evidence type="ECO:0000313" key="4">
    <source>
        <dbReference type="Proteomes" id="UP001595722"/>
    </source>
</evidence>
<accession>A0ABV7VQ53</accession>
<comment type="caution">
    <text evidence="3">The sequence shown here is derived from an EMBL/GenBank/DDBJ whole genome shotgun (WGS) entry which is preliminary data.</text>
</comment>
<dbReference type="InterPro" id="IPR021059">
    <property type="entry name" value="DnaJ-related_N"/>
</dbReference>
<dbReference type="Proteomes" id="UP001595722">
    <property type="component" value="Unassembled WGS sequence"/>
</dbReference>
<keyword evidence="4" id="KW-1185">Reference proteome</keyword>
<dbReference type="Pfam" id="PF00226">
    <property type="entry name" value="DnaJ"/>
    <property type="match status" value="1"/>
</dbReference>
<keyword evidence="1" id="KW-0143">Chaperone</keyword>
<evidence type="ECO:0000259" key="2">
    <source>
        <dbReference type="PROSITE" id="PS50076"/>
    </source>
</evidence>
<dbReference type="RefSeq" id="WP_376865360.1">
    <property type="nucleotide sequence ID" value="NZ_JBHRYB010000005.1"/>
</dbReference>
<evidence type="ECO:0000256" key="1">
    <source>
        <dbReference type="ARBA" id="ARBA00023186"/>
    </source>
</evidence>
<dbReference type="InterPro" id="IPR001623">
    <property type="entry name" value="DnaJ_domain"/>
</dbReference>
<dbReference type="PROSITE" id="PS50076">
    <property type="entry name" value="DNAJ_2"/>
    <property type="match status" value="1"/>
</dbReference>
<gene>
    <name evidence="3" type="ORF">ACFOMG_05770</name>
</gene>
<dbReference type="CDD" id="cd06257">
    <property type="entry name" value="DnaJ"/>
    <property type="match status" value="1"/>
</dbReference>
<dbReference type="InterPro" id="IPR050817">
    <property type="entry name" value="DjlA_DnaK_co-chaperone"/>
</dbReference>
<dbReference type="PANTHER" id="PTHR24074">
    <property type="entry name" value="CO-CHAPERONE PROTEIN DJLA"/>
    <property type="match status" value="1"/>
</dbReference>
<feature type="domain" description="J" evidence="2">
    <location>
        <begin position="155"/>
        <end position="210"/>
    </location>
</feature>
<protein>
    <submittedName>
        <fullName evidence="3">DNA-J related domain-containing protein</fullName>
    </submittedName>
</protein>
<sequence>MHSSNPPTDDIAVICELLASHLQTDQPTSLYQLIKWLQQPQQAIFNADALQDSLLLFRCNFLLMHCLYRLKIQWLSDGSGELDISALAIVRRPFSATTHCNTGSEPDGQLCAADPLQAYYLDLDNLATSREQVEQLLNQFWKKMTRPDYAMHQNQDLATLELQPPVSAQQIRQQYRRLAMQHHPDRGGDSVKFRQISAAFQRLKHTNLYQ</sequence>
<dbReference type="SMART" id="SM00271">
    <property type="entry name" value="DnaJ"/>
    <property type="match status" value="1"/>
</dbReference>
<dbReference type="EMBL" id="JBHRYB010000005">
    <property type="protein sequence ID" value="MFC3679619.1"/>
    <property type="molecule type" value="Genomic_DNA"/>
</dbReference>
<dbReference type="SUPFAM" id="SSF46565">
    <property type="entry name" value="Chaperone J-domain"/>
    <property type="match status" value="1"/>
</dbReference>
<organism evidence="3 4">
    <name type="scientific">Bacterioplanoides pacificum</name>
    <dbReference type="NCBI Taxonomy" id="1171596"/>
    <lineage>
        <taxon>Bacteria</taxon>
        <taxon>Pseudomonadati</taxon>
        <taxon>Pseudomonadota</taxon>
        <taxon>Gammaproteobacteria</taxon>
        <taxon>Oceanospirillales</taxon>
        <taxon>Oceanospirillaceae</taxon>
        <taxon>Bacterioplanoides</taxon>
    </lineage>
</organism>
<reference evidence="4" key="1">
    <citation type="journal article" date="2019" name="Int. J. Syst. Evol. Microbiol.">
        <title>The Global Catalogue of Microorganisms (GCM) 10K type strain sequencing project: providing services to taxonomists for standard genome sequencing and annotation.</title>
        <authorList>
            <consortium name="The Broad Institute Genomics Platform"/>
            <consortium name="The Broad Institute Genome Sequencing Center for Infectious Disease"/>
            <person name="Wu L."/>
            <person name="Ma J."/>
        </authorList>
    </citation>
    <scope>NUCLEOTIDE SEQUENCE [LARGE SCALE GENOMIC DNA]</scope>
    <source>
        <strain evidence="4">KCTC 42424</strain>
    </source>
</reference>
<dbReference type="Pfam" id="PF12339">
    <property type="entry name" value="DNAJ_related"/>
    <property type="match status" value="1"/>
</dbReference>